<dbReference type="EMBL" id="CM042885">
    <property type="protein sequence ID" value="KAI4364705.1"/>
    <property type="molecule type" value="Genomic_DNA"/>
</dbReference>
<reference evidence="2" key="1">
    <citation type="journal article" date="2023" name="Front. Plant Sci.">
        <title>Chromosomal-level genome assembly of Melastoma candidum provides insights into trichome evolution.</title>
        <authorList>
            <person name="Zhong Y."/>
            <person name="Wu W."/>
            <person name="Sun C."/>
            <person name="Zou P."/>
            <person name="Liu Y."/>
            <person name="Dai S."/>
            <person name="Zhou R."/>
        </authorList>
    </citation>
    <scope>NUCLEOTIDE SEQUENCE [LARGE SCALE GENOMIC DNA]</scope>
</reference>
<comment type="caution">
    <text evidence="1">The sequence shown here is derived from an EMBL/GenBank/DDBJ whole genome shotgun (WGS) entry which is preliminary data.</text>
</comment>
<name>A0ACB9QE28_9MYRT</name>
<dbReference type="Proteomes" id="UP001057402">
    <property type="component" value="Chromosome 6"/>
</dbReference>
<evidence type="ECO:0000313" key="2">
    <source>
        <dbReference type="Proteomes" id="UP001057402"/>
    </source>
</evidence>
<organism evidence="1 2">
    <name type="scientific">Melastoma candidum</name>
    <dbReference type="NCBI Taxonomy" id="119954"/>
    <lineage>
        <taxon>Eukaryota</taxon>
        <taxon>Viridiplantae</taxon>
        <taxon>Streptophyta</taxon>
        <taxon>Embryophyta</taxon>
        <taxon>Tracheophyta</taxon>
        <taxon>Spermatophyta</taxon>
        <taxon>Magnoliopsida</taxon>
        <taxon>eudicotyledons</taxon>
        <taxon>Gunneridae</taxon>
        <taxon>Pentapetalae</taxon>
        <taxon>rosids</taxon>
        <taxon>malvids</taxon>
        <taxon>Myrtales</taxon>
        <taxon>Melastomataceae</taxon>
        <taxon>Melastomatoideae</taxon>
        <taxon>Melastomateae</taxon>
        <taxon>Melastoma</taxon>
    </lineage>
</organism>
<accession>A0ACB9QE28</accession>
<keyword evidence="2" id="KW-1185">Reference proteome</keyword>
<gene>
    <name evidence="1" type="ORF">MLD38_020761</name>
</gene>
<protein>
    <submittedName>
        <fullName evidence="1">Uncharacterized protein</fullName>
    </submittedName>
</protein>
<evidence type="ECO:0000313" key="1">
    <source>
        <dbReference type="EMBL" id="KAI4364705.1"/>
    </source>
</evidence>
<sequence>MCFNAHPSEERTDVSLKTSKSQCRKDRGELSDLTIIIIVRVIGPRQPGEPHNLKILDLTKQSTEMSEPLQPVSLPPVLQKPPGYRDPNAPPPVRPKAPKQKPILPSSIYDYDHKKKRRKRGPCCSCCCCLCLSLLIVVIVLAAFLGLFYLWFSPGLPVFHLQSSRVTNLTVTPAQGDGGNHVSSRVTSVIEVKNPNSKLVIYYGSSDVDMTLTDGSEELQFDEKRVEGFRQRKGNVTRLRVDNTVTDATVGGMLVKKLKKKEARVVVTLTTSVGVEFWGLKVGKLGVRVDCGSGRGTALKDVENGGVMPRCSVNTLKWINIH</sequence>
<proteinExistence type="predicted"/>